<gene>
    <name evidence="2" type="ORF">A4U43_C06F2710</name>
</gene>
<dbReference type="InterPro" id="IPR022251">
    <property type="entry name" value="DUF3774_wound-induced"/>
</dbReference>
<dbReference type="Proteomes" id="UP000243459">
    <property type="component" value="Chromosome 6"/>
</dbReference>
<feature type="region of interest" description="Disordered" evidence="1">
    <location>
        <begin position="71"/>
        <end position="118"/>
    </location>
</feature>
<organism evidence="2 3">
    <name type="scientific">Asparagus officinalis</name>
    <name type="common">Garden asparagus</name>
    <dbReference type="NCBI Taxonomy" id="4686"/>
    <lineage>
        <taxon>Eukaryota</taxon>
        <taxon>Viridiplantae</taxon>
        <taxon>Streptophyta</taxon>
        <taxon>Embryophyta</taxon>
        <taxon>Tracheophyta</taxon>
        <taxon>Spermatophyta</taxon>
        <taxon>Magnoliopsida</taxon>
        <taxon>Liliopsida</taxon>
        <taxon>Asparagales</taxon>
        <taxon>Asparagaceae</taxon>
        <taxon>Asparagoideae</taxon>
        <taxon>Asparagus</taxon>
    </lineage>
</organism>
<proteinExistence type="predicted"/>
<evidence type="ECO:0000313" key="3">
    <source>
        <dbReference type="Proteomes" id="UP000243459"/>
    </source>
</evidence>
<accession>A0A5P1EJ76</accession>
<dbReference type="PANTHER" id="PTHR33090">
    <property type="entry name" value="DUF3774 DOMAIN PROTEIN-RELATED"/>
    <property type="match status" value="1"/>
</dbReference>
<evidence type="ECO:0000256" key="1">
    <source>
        <dbReference type="SAM" id="MobiDB-lite"/>
    </source>
</evidence>
<name>A0A5P1EJ76_ASPOF</name>
<keyword evidence="3" id="KW-1185">Reference proteome</keyword>
<evidence type="ECO:0000313" key="2">
    <source>
        <dbReference type="EMBL" id="ONK65956.1"/>
    </source>
</evidence>
<dbReference type="Gramene" id="ONK65956">
    <property type="protein sequence ID" value="ONK65956"/>
    <property type="gene ID" value="A4U43_C06F2710"/>
</dbReference>
<dbReference type="Pfam" id="PF12609">
    <property type="entry name" value="DUF3774"/>
    <property type="match status" value="1"/>
</dbReference>
<protein>
    <submittedName>
        <fullName evidence="2">Uncharacterized protein</fullName>
    </submittedName>
</protein>
<sequence length="118" mass="11878">MSLVVAASMSTVEALKDQAAASMGPLSKASWAVAASVAAVEALKDQAGSELRAESPSAGAEGQGAVVVLAPELGSSGEQGSRPGAAPGSGLDEMAARRRRRKAEKDEAVHHLVCWGPN</sequence>
<reference evidence="3" key="1">
    <citation type="journal article" date="2017" name="Nat. Commun.">
        <title>The asparagus genome sheds light on the origin and evolution of a young Y chromosome.</title>
        <authorList>
            <person name="Harkess A."/>
            <person name="Zhou J."/>
            <person name="Xu C."/>
            <person name="Bowers J.E."/>
            <person name="Van der Hulst R."/>
            <person name="Ayyampalayam S."/>
            <person name="Mercati F."/>
            <person name="Riccardi P."/>
            <person name="McKain M.R."/>
            <person name="Kakrana A."/>
            <person name="Tang H."/>
            <person name="Ray J."/>
            <person name="Groenendijk J."/>
            <person name="Arikit S."/>
            <person name="Mathioni S.M."/>
            <person name="Nakano M."/>
            <person name="Shan H."/>
            <person name="Telgmann-Rauber A."/>
            <person name="Kanno A."/>
            <person name="Yue Z."/>
            <person name="Chen H."/>
            <person name="Li W."/>
            <person name="Chen Y."/>
            <person name="Xu X."/>
            <person name="Zhang Y."/>
            <person name="Luo S."/>
            <person name="Chen H."/>
            <person name="Gao J."/>
            <person name="Mao Z."/>
            <person name="Pires J.C."/>
            <person name="Luo M."/>
            <person name="Kudrna D."/>
            <person name="Wing R.A."/>
            <person name="Meyers B.C."/>
            <person name="Yi K."/>
            <person name="Kong H."/>
            <person name="Lavrijsen P."/>
            <person name="Sunseri F."/>
            <person name="Falavigna A."/>
            <person name="Ye Y."/>
            <person name="Leebens-Mack J.H."/>
            <person name="Chen G."/>
        </authorList>
    </citation>
    <scope>NUCLEOTIDE SEQUENCE [LARGE SCALE GENOMIC DNA]</scope>
    <source>
        <strain evidence="3">cv. DH0086</strain>
    </source>
</reference>
<dbReference type="EMBL" id="CM007386">
    <property type="protein sequence ID" value="ONK65956.1"/>
    <property type="molecule type" value="Genomic_DNA"/>
</dbReference>
<dbReference type="AlphaFoldDB" id="A0A5P1EJ76"/>